<keyword evidence="3" id="KW-1185">Reference proteome</keyword>
<comment type="caution">
    <text evidence="2">The sequence shown here is derived from an EMBL/GenBank/DDBJ whole genome shotgun (WGS) entry which is preliminary data.</text>
</comment>
<name>A0A839AF48_9HYPH</name>
<feature type="signal peptide" evidence="1">
    <location>
        <begin position="1"/>
        <end position="18"/>
    </location>
</feature>
<feature type="chain" id="PRO_5032872535" description="Lipoprotein" evidence="1">
    <location>
        <begin position="19"/>
        <end position="139"/>
    </location>
</feature>
<keyword evidence="1" id="KW-0732">Signal</keyword>
<evidence type="ECO:0000313" key="3">
    <source>
        <dbReference type="Proteomes" id="UP000541109"/>
    </source>
</evidence>
<dbReference type="AlphaFoldDB" id="A0A839AF48"/>
<dbReference type="RefSeq" id="WP_182164348.1">
    <property type="nucleotide sequence ID" value="NZ_JACFXV010000048.1"/>
</dbReference>
<dbReference type="PROSITE" id="PS51257">
    <property type="entry name" value="PROKAR_LIPOPROTEIN"/>
    <property type="match status" value="1"/>
</dbReference>
<organism evidence="2 3">
    <name type="scientific">Stappia albiluteola</name>
    <dbReference type="NCBI Taxonomy" id="2758565"/>
    <lineage>
        <taxon>Bacteria</taxon>
        <taxon>Pseudomonadati</taxon>
        <taxon>Pseudomonadota</taxon>
        <taxon>Alphaproteobacteria</taxon>
        <taxon>Hyphomicrobiales</taxon>
        <taxon>Stappiaceae</taxon>
        <taxon>Stappia</taxon>
    </lineage>
</organism>
<dbReference type="EMBL" id="JACFXV010000048">
    <property type="protein sequence ID" value="MBA5777189.1"/>
    <property type="molecule type" value="Genomic_DNA"/>
</dbReference>
<sequence>MKKILASLAIAFALVACQGVQHNTASGRPEVTTRKSVEVVKNSAINELINHGYAVTADTPYSMTFEKPVENPVAAALLGSQWNSVPNARIRLTFAKVPAGTRVVADLAFVTNPGTGFERLTPANNNPDSVKIQEWLAAL</sequence>
<evidence type="ECO:0000313" key="2">
    <source>
        <dbReference type="EMBL" id="MBA5777189.1"/>
    </source>
</evidence>
<gene>
    <name evidence="2" type="ORF">H2509_08625</name>
</gene>
<accession>A0A839AF48</accession>
<proteinExistence type="predicted"/>
<evidence type="ECO:0000256" key="1">
    <source>
        <dbReference type="SAM" id="SignalP"/>
    </source>
</evidence>
<protein>
    <recommendedName>
        <fullName evidence="4">Lipoprotein</fullName>
    </recommendedName>
</protein>
<evidence type="ECO:0008006" key="4">
    <source>
        <dbReference type="Google" id="ProtNLM"/>
    </source>
</evidence>
<reference evidence="2 3" key="1">
    <citation type="submission" date="2020-07" db="EMBL/GenBank/DDBJ databases">
        <title>Stappia sp., F7233, whole genome shotgun sequencing project.</title>
        <authorList>
            <person name="Jiang S."/>
            <person name="Liu Z.W."/>
            <person name="Du Z.J."/>
        </authorList>
    </citation>
    <scope>NUCLEOTIDE SEQUENCE [LARGE SCALE GENOMIC DNA]</scope>
    <source>
        <strain evidence="2 3">F7233</strain>
    </source>
</reference>
<dbReference type="Proteomes" id="UP000541109">
    <property type="component" value="Unassembled WGS sequence"/>
</dbReference>